<name>A0A4Q1ZZE8_9LACO</name>
<dbReference type="OrthoDB" id="9799245at2"/>
<accession>A0A4Q1ZZE8</accession>
<dbReference type="Proteomes" id="UP000289316">
    <property type="component" value="Unassembled WGS sequence"/>
</dbReference>
<sequence>MARPKTGLPTKQKMCLTVSSEVRDCLERISQARQQSISEIVSQYALQEDKKLNRKQSREQTKGEKA</sequence>
<reference evidence="1 2" key="1">
    <citation type="submission" date="2018-09" db="EMBL/GenBank/DDBJ databases">
        <title>Murine metabolic-syndrome-specific gut microbial biobank.</title>
        <authorList>
            <person name="Liu C."/>
        </authorList>
    </citation>
    <scope>NUCLEOTIDE SEQUENCE [LARGE SCALE GENOMIC DNA]</scope>
    <source>
        <strain evidence="1 2">C-30</strain>
    </source>
</reference>
<comment type="caution">
    <text evidence="1">The sequence shown here is derived from an EMBL/GenBank/DDBJ whole genome shotgun (WGS) entry which is preliminary data.</text>
</comment>
<gene>
    <name evidence="1" type="ORF">D6C19_11375</name>
</gene>
<protein>
    <submittedName>
        <fullName evidence="1">Uncharacterized protein</fullName>
    </submittedName>
</protein>
<proteinExistence type="predicted"/>
<organism evidence="1 2">
    <name type="scientific">Ligilactobacillus murinus</name>
    <dbReference type="NCBI Taxonomy" id="1622"/>
    <lineage>
        <taxon>Bacteria</taxon>
        <taxon>Bacillati</taxon>
        <taxon>Bacillota</taxon>
        <taxon>Bacilli</taxon>
        <taxon>Lactobacillales</taxon>
        <taxon>Lactobacillaceae</taxon>
        <taxon>Ligilactobacillus</taxon>
    </lineage>
</organism>
<dbReference type="RefSeq" id="WP_129184826.1">
    <property type="nucleotide sequence ID" value="NZ_QZFR01000147.1"/>
</dbReference>
<dbReference type="EMBL" id="QZFR01000147">
    <property type="protein sequence ID" value="RXV62176.1"/>
    <property type="molecule type" value="Genomic_DNA"/>
</dbReference>
<evidence type="ECO:0000313" key="1">
    <source>
        <dbReference type="EMBL" id="RXV62176.1"/>
    </source>
</evidence>
<dbReference type="AlphaFoldDB" id="A0A4Q1ZZE8"/>
<evidence type="ECO:0000313" key="2">
    <source>
        <dbReference type="Proteomes" id="UP000289316"/>
    </source>
</evidence>